<dbReference type="InterPro" id="IPR050109">
    <property type="entry name" value="HTH-type_TetR-like_transc_reg"/>
</dbReference>
<dbReference type="PANTHER" id="PTHR30328">
    <property type="entry name" value="TRANSCRIPTIONAL REPRESSOR"/>
    <property type="match status" value="1"/>
</dbReference>
<dbReference type="Pfam" id="PF17938">
    <property type="entry name" value="TetR_C_29"/>
    <property type="match status" value="1"/>
</dbReference>
<name>A0A640VW77_9RHOB</name>
<keyword evidence="5" id="KW-1185">Reference proteome</keyword>
<dbReference type="PRINTS" id="PR00455">
    <property type="entry name" value="HTHTETR"/>
</dbReference>
<dbReference type="GO" id="GO:0003677">
    <property type="term" value="F:DNA binding"/>
    <property type="evidence" value="ECO:0007669"/>
    <property type="project" value="UniProtKB-UniRule"/>
</dbReference>
<feature type="DNA-binding region" description="H-T-H motif" evidence="2">
    <location>
        <begin position="40"/>
        <end position="59"/>
    </location>
</feature>
<evidence type="ECO:0000313" key="4">
    <source>
        <dbReference type="EMBL" id="GFE50506.1"/>
    </source>
</evidence>
<dbReference type="RefSeq" id="WP_159977349.1">
    <property type="nucleotide sequence ID" value="NZ_BLIV01000004.1"/>
</dbReference>
<dbReference type="InterPro" id="IPR036271">
    <property type="entry name" value="Tet_transcr_reg_TetR-rel_C_sf"/>
</dbReference>
<protein>
    <submittedName>
        <fullName evidence="4">Transcriptional regulator</fullName>
    </submittedName>
</protein>
<evidence type="ECO:0000256" key="1">
    <source>
        <dbReference type="ARBA" id="ARBA00023125"/>
    </source>
</evidence>
<reference evidence="4 5" key="1">
    <citation type="submission" date="2019-12" db="EMBL/GenBank/DDBJ databases">
        <title>Roseobacter cerasinus sp. nov., isolated from seawater around aquaculture.</title>
        <authorList>
            <person name="Muramatsu S."/>
            <person name="Takabe Y."/>
            <person name="Mori K."/>
            <person name="Takaichi S."/>
            <person name="Hanada S."/>
        </authorList>
    </citation>
    <scope>NUCLEOTIDE SEQUENCE [LARGE SCALE GENOMIC DNA]</scope>
    <source>
        <strain evidence="4 5">AI77</strain>
    </source>
</reference>
<gene>
    <name evidence="4" type="ORF">So717_22590</name>
</gene>
<dbReference type="SUPFAM" id="SSF48498">
    <property type="entry name" value="Tetracyclin repressor-like, C-terminal domain"/>
    <property type="match status" value="1"/>
</dbReference>
<dbReference type="AlphaFoldDB" id="A0A640VW77"/>
<dbReference type="OrthoDB" id="2356263at2"/>
<accession>A0A640VW77</accession>
<proteinExistence type="predicted"/>
<dbReference type="InterPro" id="IPR041474">
    <property type="entry name" value="NicS_C"/>
</dbReference>
<dbReference type="Gene3D" id="1.10.357.10">
    <property type="entry name" value="Tetracycline Repressor, domain 2"/>
    <property type="match status" value="1"/>
</dbReference>
<dbReference type="EMBL" id="BLIV01000004">
    <property type="protein sequence ID" value="GFE50506.1"/>
    <property type="molecule type" value="Genomic_DNA"/>
</dbReference>
<dbReference type="InterPro" id="IPR009057">
    <property type="entry name" value="Homeodomain-like_sf"/>
</dbReference>
<feature type="domain" description="HTH tetR-type" evidence="3">
    <location>
        <begin position="17"/>
        <end position="77"/>
    </location>
</feature>
<dbReference type="SUPFAM" id="SSF46689">
    <property type="entry name" value="Homeodomain-like"/>
    <property type="match status" value="1"/>
</dbReference>
<organism evidence="4 5">
    <name type="scientific">Roseobacter cerasinus</name>
    <dbReference type="NCBI Taxonomy" id="2602289"/>
    <lineage>
        <taxon>Bacteria</taxon>
        <taxon>Pseudomonadati</taxon>
        <taxon>Pseudomonadota</taxon>
        <taxon>Alphaproteobacteria</taxon>
        <taxon>Rhodobacterales</taxon>
        <taxon>Roseobacteraceae</taxon>
        <taxon>Roseobacter</taxon>
    </lineage>
</organism>
<dbReference type="PROSITE" id="PS50977">
    <property type="entry name" value="HTH_TETR_2"/>
    <property type="match status" value="1"/>
</dbReference>
<sequence length="220" mass="24904">MRKTSSSETAVRTRDPQRTKGQILEAALHEFANHGYDGAKVHQIAKQAGCNTRLIYHYFDNKERLYMAALRQIYSDIRTQEEALHLESLPAEEAFTRLIETTFDFFENNPAFLAITRSENLLGGRFIAQMPEIQKMSAPFLSKVSDVLSRGCTAGVFRPGIDPLQLYVSIVALSAHHINAGHTLSATFGTDLSCHEWRRERRTHVVETIIHAIRRSPPRA</sequence>
<keyword evidence="1 2" id="KW-0238">DNA-binding</keyword>
<evidence type="ECO:0000313" key="5">
    <source>
        <dbReference type="Proteomes" id="UP000436522"/>
    </source>
</evidence>
<dbReference type="Pfam" id="PF00440">
    <property type="entry name" value="TetR_N"/>
    <property type="match status" value="1"/>
</dbReference>
<evidence type="ECO:0000259" key="3">
    <source>
        <dbReference type="PROSITE" id="PS50977"/>
    </source>
</evidence>
<comment type="caution">
    <text evidence="4">The sequence shown here is derived from an EMBL/GenBank/DDBJ whole genome shotgun (WGS) entry which is preliminary data.</text>
</comment>
<dbReference type="InterPro" id="IPR001647">
    <property type="entry name" value="HTH_TetR"/>
</dbReference>
<evidence type="ECO:0000256" key="2">
    <source>
        <dbReference type="PROSITE-ProRule" id="PRU00335"/>
    </source>
</evidence>
<dbReference type="Proteomes" id="UP000436522">
    <property type="component" value="Unassembled WGS sequence"/>
</dbReference>
<dbReference type="PANTHER" id="PTHR30328:SF54">
    <property type="entry name" value="HTH-TYPE TRANSCRIPTIONAL REPRESSOR SCO4008"/>
    <property type="match status" value="1"/>
</dbReference>